<protein>
    <submittedName>
        <fullName evidence="1">Uncharacterized protein</fullName>
    </submittedName>
</protein>
<accession>A0A2A6B2H8</accession>
<reference evidence="2" key="1">
    <citation type="journal article" date="2008" name="Nat. Genet.">
        <title>The Pristionchus pacificus genome provides a unique perspective on nematode lifestyle and parasitism.</title>
        <authorList>
            <person name="Dieterich C."/>
            <person name="Clifton S.W."/>
            <person name="Schuster L.N."/>
            <person name="Chinwalla A."/>
            <person name="Delehaunty K."/>
            <person name="Dinkelacker I."/>
            <person name="Fulton L."/>
            <person name="Fulton R."/>
            <person name="Godfrey J."/>
            <person name="Minx P."/>
            <person name="Mitreva M."/>
            <person name="Roeseler W."/>
            <person name="Tian H."/>
            <person name="Witte H."/>
            <person name="Yang S.P."/>
            <person name="Wilson R.K."/>
            <person name="Sommer R.J."/>
        </authorList>
    </citation>
    <scope>NUCLEOTIDE SEQUENCE [LARGE SCALE GENOMIC DNA]</scope>
    <source>
        <strain evidence="2">PS312</strain>
    </source>
</reference>
<name>A0A2A6B2H8_PRIPA</name>
<proteinExistence type="predicted"/>
<reference evidence="1" key="2">
    <citation type="submission" date="2022-06" db="UniProtKB">
        <authorList>
            <consortium name="EnsemblMetazoa"/>
        </authorList>
    </citation>
    <scope>IDENTIFICATION</scope>
    <source>
        <strain evidence="1">PS312</strain>
    </source>
</reference>
<accession>A0A8R1UIX9</accession>
<keyword evidence="2" id="KW-1185">Reference proteome</keyword>
<evidence type="ECO:0000313" key="2">
    <source>
        <dbReference type="Proteomes" id="UP000005239"/>
    </source>
</evidence>
<dbReference type="EnsemblMetazoa" id="PPA32041.1">
    <property type="protein sequence ID" value="PPA32041.1"/>
    <property type="gene ID" value="WBGene00204904"/>
</dbReference>
<organism evidence="1 2">
    <name type="scientific">Pristionchus pacificus</name>
    <name type="common">Parasitic nematode worm</name>
    <dbReference type="NCBI Taxonomy" id="54126"/>
    <lineage>
        <taxon>Eukaryota</taxon>
        <taxon>Metazoa</taxon>
        <taxon>Ecdysozoa</taxon>
        <taxon>Nematoda</taxon>
        <taxon>Chromadorea</taxon>
        <taxon>Rhabditida</taxon>
        <taxon>Rhabditina</taxon>
        <taxon>Diplogasteromorpha</taxon>
        <taxon>Diplogasteroidea</taxon>
        <taxon>Neodiplogasteridae</taxon>
        <taxon>Pristionchus</taxon>
    </lineage>
</organism>
<sequence length="55" mass="6194">MKGVDIFKKGNEKVPKQNVVLSSAEHSKGKISSEINAEKILTKNIFKKLLICVYF</sequence>
<evidence type="ECO:0000313" key="1">
    <source>
        <dbReference type="EnsemblMetazoa" id="PPA32041.1"/>
    </source>
</evidence>
<dbReference type="AlphaFoldDB" id="A0A2A6B2H8"/>
<dbReference type="Proteomes" id="UP000005239">
    <property type="component" value="Unassembled WGS sequence"/>
</dbReference>
<gene>
    <name evidence="1" type="primary">WBGene00204904</name>
</gene>